<dbReference type="SUPFAM" id="SSF55166">
    <property type="entry name" value="Hedgehog/DD-peptidase"/>
    <property type="match status" value="1"/>
</dbReference>
<dbReference type="Pfam" id="PF08291">
    <property type="entry name" value="Peptidase_M15_3"/>
    <property type="match status" value="1"/>
</dbReference>
<keyword evidence="2" id="KW-0121">Carboxypeptidase</keyword>
<reference evidence="2" key="2">
    <citation type="submission" date="2022-10" db="EMBL/GenBank/DDBJ databases">
        <authorList>
            <person name="Aronson H.S."/>
        </authorList>
    </citation>
    <scope>NUCLEOTIDE SEQUENCE</scope>
    <source>
        <strain evidence="2">RS19-109</strain>
    </source>
</reference>
<evidence type="ECO:0000313" key="2">
    <source>
        <dbReference type="EMBL" id="MDG4475421.1"/>
    </source>
</evidence>
<evidence type="ECO:0000313" key="3">
    <source>
        <dbReference type="Proteomes" id="UP001154240"/>
    </source>
</evidence>
<comment type="caution">
    <text evidence="2">The sequence shown here is derived from an EMBL/GenBank/DDBJ whole genome shotgun (WGS) entry which is preliminary data.</text>
</comment>
<gene>
    <name evidence="2" type="ORF">OLX77_04520</name>
</gene>
<dbReference type="GO" id="GO:0004180">
    <property type="term" value="F:carboxypeptidase activity"/>
    <property type="evidence" value="ECO:0007669"/>
    <property type="project" value="UniProtKB-KW"/>
</dbReference>
<accession>A0A9X4MFI4</accession>
<dbReference type="Gene3D" id="3.30.1380.10">
    <property type="match status" value="1"/>
</dbReference>
<organism evidence="2 3">
    <name type="scientific">Thiovibrio frasassiensis</name>
    <dbReference type="NCBI Taxonomy" id="2984131"/>
    <lineage>
        <taxon>Bacteria</taxon>
        <taxon>Pseudomonadati</taxon>
        <taxon>Thermodesulfobacteriota</taxon>
        <taxon>Desulfobulbia</taxon>
        <taxon>Desulfobulbales</taxon>
        <taxon>Thiovibrionaceae</taxon>
        <taxon>Thiovibrio</taxon>
    </lineage>
</organism>
<proteinExistence type="predicted"/>
<keyword evidence="2" id="KW-0645">Protease</keyword>
<sequence>MSPMATKHFSINELKCKCGCDRMEIPPAFLDKLEDLRVALDRPMIITSGYRCPKHNAEVSETGDVGPHTVGAVDIAISGADAHKLLQLAFMIGFTGVGIKQKGPFAARFIHLDDMPPTTHPRPRVWTY</sequence>
<dbReference type="InterPro" id="IPR009045">
    <property type="entry name" value="Zn_M74/Hedgehog-like"/>
</dbReference>
<reference evidence="2" key="1">
    <citation type="journal article" date="2022" name="bioRxiv">
        <title>Thiovibrio frasassiensisgen. nov., sp. nov., an autotrophic, elemental sulfur disproportionating bacterium isolated from sulfidic karst sediment, and proposal of Thiovibrionaceae fam. nov.</title>
        <authorList>
            <person name="Aronson H."/>
            <person name="Thomas C."/>
            <person name="Bhattacharyya M."/>
            <person name="Eckstein S."/>
            <person name="Jensen S."/>
            <person name="Barco R."/>
            <person name="Macalady J."/>
            <person name="Amend J."/>
        </authorList>
    </citation>
    <scope>NUCLEOTIDE SEQUENCE</scope>
    <source>
        <strain evidence="2">RS19-109</strain>
    </source>
</reference>
<feature type="domain" description="Peptidase M15A C-terminal" evidence="1">
    <location>
        <begin position="8"/>
        <end position="113"/>
    </location>
</feature>
<dbReference type="Proteomes" id="UP001154240">
    <property type="component" value="Unassembled WGS sequence"/>
</dbReference>
<dbReference type="EMBL" id="JAPHEH010000001">
    <property type="protein sequence ID" value="MDG4475421.1"/>
    <property type="molecule type" value="Genomic_DNA"/>
</dbReference>
<dbReference type="InterPro" id="IPR013230">
    <property type="entry name" value="Peptidase_M15A_C"/>
</dbReference>
<protein>
    <submittedName>
        <fullName evidence="2">D-Ala-D-Ala carboxypeptidase family metallohydrolase</fullName>
    </submittedName>
</protein>
<keyword evidence="3" id="KW-1185">Reference proteome</keyword>
<dbReference type="AlphaFoldDB" id="A0A9X4MFI4"/>
<evidence type="ECO:0000259" key="1">
    <source>
        <dbReference type="Pfam" id="PF08291"/>
    </source>
</evidence>
<keyword evidence="2" id="KW-0378">Hydrolase</keyword>
<name>A0A9X4MFI4_9BACT</name>
<dbReference type="RefSeq" id="WP_307632393.1">
    <property type="nucleotide sequence ID" value="NZ_JAPHEH010000001.1"/>
</dbReference>